<keyword evidence="3" id="KW-0964">Secreted</keyword>
<evidence type="ECO:0000256" key="3">
    <source>
        <dbReference type="ARBA" id="ARBA00022525"/>
    </source>
</evidence>
<dbReference type="WBParaSite" id="SPAL_0000741300.3">
    <property type="protein sequence ID" value="SPAL_0000741300.3"/>
    <property type="gene ID" value="SPAL_0000741300"/>
</dbReference>
<evidence type="ECO:0000256" key="1">
    <source>
        <dbReference type="ARBA" id="ARBA00004613"/>
    </source>
</evidence>
<feature type="chain" id="PRO_5005894852" evidence="5">
    <location>
        <begin position="18"/>
        <end position="257"/>
    </location>
</feature>
<evidence type="ECO:0000256" key="2">
    <source>
        <dbReference type="ARBA" id="ARBA00010112"/>
    </source>
</evidence>
<dbReference type="Pfam" id="PF01060">
    <property type="entry name" value="TTR-52"/>
    <property type="match status" value="1"/>
</dbReference>
<dbReference type="Proteomes" id="UP000046392">
    <property type="component" value="Unplaced"/>
</dbReference>
<proteinExistence type="inferred from homology"/>
<dbReference type="GO" id="GO:0005576">
    <property type="term" value="C:extracellular region"/>
    <property type="evidence" value="ECO:0007669"/>
    <property type="project" value="UniProtKB-SubCell"/>
</dbReference>
<evidence type="ECO:0000313" key="6">
    <source>
        <dbReference type="Proteomes" id="UP000046392"/>
    </source>
</evidence>
<keyword evidence="4 5" id="KW-0732">Signal</keyword>
<evidence type="ECO:0000256" key="5">
    <source>
        <dbReference type="SAM" id="SignalP"/>
    </source>
</evidence>
<organism evidence="6 7">
    <name type="scientific">Strongyloides papillosus</name>
    <name type="common">Intestinal threadworm</name>
    <dbReference type="NCBI Taxonomy" id="174720"/>
    <lineage>
        <taxon>Eukaryota</taxon>
        <taxon>Metazoa</taxon>
        <taxon>Ecdysozoa</taxon>
        <taxon>Nematoda</taxon>
        <taxon>Chromadorea</taxon>
        <taxon>Rhabditida</taxon>
        <taxon>Tylenchina</taxon>
        <taxon>Panagrolaimomorpha</taxon>
        <taxon>Strongyloidoidea</taxon>
        <taxon>Strongyloididae</taxon>
        <taxon>Strongyloides</taxon>
    </lineage>
</organism>
<protein>
    <submittedName>
        <fullName evidence="7">Transthyretin-like family-containing protein</fullName>
    </submittedName>
</protein>
<sequence>MVLILFLLNYFSLIVFAVNNTSKPQAVGAKGILMCSGSPIVNAKIKLVDVDTYKNDLLGVTRTDENGFFEIRGATTEETEIEPILKIYHHCGNTKNSCARKATFHIPQDYIHDVTKKLYFDIGTINMEIGFKNTEEKDSYFLPLDINNKLRSNFEKKDSITDIERYFYPNVGNDMHPVGDNIFKRYDPEESYPITMKRFFTNNNNFGKRQIEGEDYDFVPIAKPSWAEGEDYDFVPIAKPSWASIGGVWGKRSYNKN</sequence>
<dbReference type="GO" id="GO:0009986">
    <property type="term" value="C:cell surface"/>
    <property type="evidence" value="ECO:0007669"/>
    <property type="project" value="InterPro"/>
</dbReference>
<keyword evidence="6" id="KW-1185">Reference proteome</keyword>
<evidence type="ECO:0000313" key="7">
    <source>
        <dbReference type="WBParaSite" id="SPAL_0000741300.3"/>
    </source>
</evidence>
<dbReference type="PANTHER" id="PTHR21700">
    <property type="entry name" value="TRANSTHYRETIN-LIKE FAMILY PROTEIN-RELATED"/>
    <property type="match status" value="1"/>
</dbReference>
<comment type="similarity">
    <text evidence="2">Belongs to the nematode transthyretin-like family.</text>
</comment>
<dbReference type="InterPro" id="IPR001534">
    <property type="entry name" value="Transthyretin-like"/>
</dbReference>
<name>A0A0N5BND4_STREA</name>
<dbReference type="Gene3D" id="2.60.40.3330">
    <property type="match status" value="1"/>
</dbReference>
<accession>A0A0N5BND4</accession>
<comment type="subcellular location">
    <subcellularLocation>
        <location evidence="1">Secreted</location>
    </subcellularLocation>
</comment>
<reference evidence="7" key="1">
    <citation type="submission" date="2017-02" db="UniProtKB">
        <authorList>
            <consortium name="WormBaseParasite"/>
        </authorList>
    </citation>
    <scope>IDENTIFICATION</scope>
</reference>
<dbReference type="AlphaFoldDB" id="A0A0N5BND4"/>
<evidence type="ECO:0000256" key="4">
    <source>
        <dbReference type="ARBA" id="ARBA00022729"/>
    </source>
</evidence>
<dbReference type="InterPro" id="IPR038479">
    <property type="entry name" value="Transthyretin-like_sf"/>
</dbReference>
<feature type="signal peptide" evidence="5">
    <location>
        <begin position="1"/>
        <end position="17"/>
    </location>
</feature>